<protein>
    <submittedName>
        <fullName evidence="2">Uncharacterized protein</fullName>
    </submittedName>
</protein>
<gene>
    <name evidence="2" type="ORF">V1264_002626</name>
</gene>
<organism evidence="2 3">
    <name type="scientific">Littorina saxatilis</name>
    <dbReference type="NCBI Taxonomy" id="31220"/>
    <lineage>
        <taxon>Eukaryota</taxon>
        <taxon>Metazoa</taxon>
        <taxon>Spiralia</taxon>
        <taxon>Lophotrochozoa</taxon>
        <taxon>Mollusca</taxon>
        <taxon>Gastropoda</taxon>
        <taxon>Caenogastropoda</taxon>
        <taxon>Littorinimorpha</taxon>
        <taxon>Littorinoidea</taxon>
        <taxon>Littorinidae</taxon>
        <taxon>Littorina</taxon>
    </lineage>
</organism>
<accession>A0AAN9B450</accession>
<comment type="caution">
    <text evidence="2">The sequence shown here is derived from an EMBL/GenBank/DDBJ whole genome shotgun (WGS) entry which is preliminary data.</text>
</comment>
<dbReference type="Proteomes" id="UP001374579">
    <property type="component" value="Unassembled WGS sequence"/>
</dbReference>
<sequence>MAAPQQNPTINWQATNLNEEWKNFKDHAQLMFKGPLKRIGEEEQCAYLLIWVGDTGREFFNSWGLADADKKNISFLVGKFQDHAAPTKKHNFRTLHLPGEKTAGRRNVRNFRHGSPQSGERL</sequence>
<evidence type="ECO:0000313" key="3">
    <source>
        <dbReference type="Proteomes" id="UP001374579"/>
    </source>
</evidence>
<dbReference type="EMBL" id="JBAMIC010000012">
    <property type="protein sequence ID" value="KAK7098294.1"/>
    <property type="molecule type" value="Genomic_DNA"/>
</dbReference>
<feature type="region of interest" description="Disordered" evidence="1">
    <location>
        <begin position="98"/>
        <end position="122"/>
    </location>
</feature>
<proteinExistence type="predicted"/>
<evidence type="ECO:0000256" key="1">
    <source>
        <dbReference type="SAM" id="MobiDB-lite"/>
    </source>
</evidence>
<evidence type="ECO:0000313" key="2">
    <source>
        <dbReference type="EMBL" id="KAK7098294.1"/>
    </source>
</evidence>
<name>A0AAN9B450_9CAEN</name>
<reference evidence="2 3" key="1">
    <citation type="submission" date="2024-02" db="EMBL/GenBank/DDBJ databases">
        <title>Chromosome-scale genome assembly of the rough periwinkle Littorina saxatilis.</title>
        <authorList>
            <person name="De Jode A."/>
            <person name="Faria R."/>
            <person name="Formenti G."/>
            <person name="Sims Y."/>
            <person name="Smith T.P."/>
            <person name="Tracey A."/>
            <person name="Wood J.M.D."/>
            <person name="Zagrodzka Z.B."/>
            <person name="Johannesson K."/>
            <person name="Butlin R.K."/>
            <person name="Leder E.H."/>
        </authorList>
    </citation>
    <scope>NUCLEOTIDE SEQUENCE [LARGE SCALE GENOMIC DNA]</scope>
    <source>
        <strain evidence="2">Snail1</strain>
        <tissue evidence="2">Muscle</tissue>
    </source>
</reference>
<dbReference type="AlphaFoldDB" id="A0AAN9B450"/>
<keyword evidence="3" id="KW-1185">Reference proteome</keyword>